<organism evidence="10 11">
    <name type="scientific">Halobacillus campisalis</name>
    <dbReference type="NCBI Taxonomy" id="435909"/>
    <lineage>
        <taxon>Bacteria</taxon>
        <taxon>Bacillati</taxon>
        <taxon>Bacillota</taxon>
        <taxon>Bacilli</taxon>
        <taxon>Bacillales</taxon>
        <taxon>Bacillaceae</taxon>
        <taxon>Halobacillus</taxon>
    </lineage>
</organism>
<dbReference type="SMART" id="SM00257">
    <property type="entry name" value="LysM"/>
    <property type="match status" value="2"/>
</dbReference>
<dbReference type="SMART" id="SM00631">
    <property type="entry name" value="Zn_pept"/>
    <property type="match status" value="1"/>
</dbReference>
<gene>
    <name evidence="10" type="ORF">ACFQMN_04965</name>
</gene>
<dbReference type="Pfam" id="PF01476">
    <property type="entry name" value="LysM"/>
    <property type="match status" value="2"/>
</dbReference>
<evidence type="ECO:0000256" key="5">
    <source>
        <dbReference type="ARBA" id="ARBA00022833"/>
    </source>
</evidence>
<proteinExistence type="inferred from homology"/>
<dbReference type="Pfam" id="PF00246">
    <property type="entry name" value="Peptidase_M14"/>
    <property type="match status" value="1"/>
</dbReference>
<feature type="active site" description="Proton donor/acceptor" evidence="7">
    <location>
        <position position="365"/>
    </location>
</feature>
<evidence type="ECO:0000256" key="7">
    <source>
        <dbReference type="PROSITE-ProRule" id="PRU01379"/>
    </source>
</evidence>
<protein>
    <submittedName>
        <fullName evidence="10">M14 family metallopeptidase</fullName>
    </submittedName>
</protein>
<dbReference type="InterPro" id="IPR000834">
    <property type="entry name" value="Peptidase_M14"/>
</dbReference>
<dbReference type="CDD" id="cd06229">
    <property type="entry name" value="M14_Endopeptidase_I"/>
    <property type="match status" value="1"/>
</dbReference>
<dbReference type="PROSITE" id="PS51782">
    <property type="entry name" value="LYSM"/>
    <property type="match status" value="2"/>
</dbReference>
<dbReference type="PROSITE" id="PS52035">
    <property type="entry name" value="PEPTIDASE_M14"/>
    <property type="match status" value="1"/>
</dbReference>
<dbReference type="InterPro" id="IPR018392">
    <property type="entry name" value="LysM"/>
</dbReference>
<evidence type="ECO:0000313" key="11">
    <source>
        <dbReference type="Proteomes" id="UP001596494"/>
    </source>
</evidence>
<dbReference type="InterPro" id="IPR034274">
    <property type="entry name" value="ENP1_M14_CPD"/>
</dbReference>
<dbReference type="PANTHER" id="PTHR11705">
    <property type="entry name" value="PROTEASE FAMILY M14 CARBOXYPEPTIDASE A,B"/>
    <property type="match status" value="1"/>
</dbReference>
<comment type="caution">
    <text evidence="10">The sequence shown here is derived from an EMBL/GenBank/DDBJ whole genome shotgun (WGS) entry which is preliminary data.</text>
</comment>
<feature type="domain" description="Peptidase M14" evidence="9">
    <location>
        <begin position="106"/>
        <end position="393"/>
    </location>
</feature>
<accession>A0ABW2K1Z9</accession>
<keyword evidence="11" id="KW-1185">Reference proteome</keyword>
<evidence type="ECO:0000313" key="10">
    <source>
        <dbReference type="EMBL" id="MFC7320219.1"/>
    </source>
</evidence>
<dbReference type="SUPFAM" id="SSF54106">
    <property type="entry name" value="LysM domain"/>
    <property type="match status" value="2"/>
</dbReference>
<keyword evidence="5" id="KW-0862">Zinc</keyword>
<dbReference type="EMBL" id="JBHTBY010000004">
    <property type="protein sequence ID" value="MFC7320219.1"/>
    <property type="molecule type" value="Genomic_DNA"/>
</dbReference>
<dbReference type="CDD" id="cd00118">
    <property type="entry name" value="LysM"/>
    <property type="match status" value="2"/>
</dbReference>
<feature type="domain" description="LysM" evidence="8">
    <location>
        <begin position="1"/>
        <end position="45"/>
    </location>
</feature>
<dbReference type="Proteomes" id="UP001596494">
    <property type="component" value="Unassembled WGS sequence"/>
</dbReference>
<comment type="cofactor">
    <cofactor evidence="1">
        <name>Zn(2+)</name>
        <dbReference type="ChEBI" id="CHEBI:29105"/>
    </cofactor>
</comment>
<evidence type="ECO:0000256" key="6">
    <source>
        <dbReference type="ARBA" id="ARBA00023049"/>
    </source>
</evidence>
<name>A0ABW2K1Z9_9BACI</name>
<dbReference type="SUPFAM" id="SSF53187">
    <property type="entry name" value="Zn-dependent exopeptidases"/>
    <property type="match status" value="1"/>
</dbReference>
<dbReference type="InterPro" id="IPR036779">
    <property type="entry name" value="LysM_dom_sf"/>
</dbReference>
<keyword evidence="4" id="KW-0378">Hydrolase</keyword>
<feature type="domain" description="LysM" evidence="8">
    <location>
        <begin position="51"/>
        <end position="95"/>
    </location>
</feature>
<dbReference type="Gene3D" id="3.40.630.10">
    <property type="entry name" value="Zn peptidases"/>
    <property type="match status" value="1"/>
</dbReference>
<evidence type="ECO:0000259" key="8">
    <source>
        <dbReference type="PROSITE" id="PS51782"/>
    </source>
</evidence>
<dbReference type="PANTHER" id="PTHR11705:SF143">
    <property type="entry name" value="SLL0236 PROTEIN"/>
    <property type="match status" value="1"/>
</dbReference>
<keyword evidence="3" id="KW-0645">Protease</keyword>
<evidence type="ECO:0000256" key="1">
    <source>
        <dbReference type="ARBA" id="ARBA00001947"/>
    </source>
</evidence>
<sequence>MEIQIRRGDTLWSISNTFNVPLPLIIHSNPTANPNTLSIGQTIQIPGYRITTYTIKPGDSFYKIATKERISVDSLMLVNPGMVPTALQIGQQIRIPRRVTTTIIDPRQNYDSGILASDLEALATLYPFMRRRTIGNSVMGKDLIEVQIGNGERIVHWNGSFHANEWITTSVIMEFVNSYLLALTNNETIRGRAMLPFYDQVTLSVVPMVDPDGVDLVLNGPPEGNFGEEALDINGGSLDFSGWKANIRGVDLNNQFPAKWEVEAERKPKSPAPRDFPGYAPLTEPESIAMAELAGELSFEKMLAFHTQGEVIFWGFENLEPPRSRTIVNEFSRVSGYEPIRYVDSFAGYKDWFIQDFREPGFTVELGQGINPLPIGQFDEIYQKTLGIFLASMYM</sequence>
<evidence type="ECO:0000256" key="4">
    <source>
        <dbReference type="ARBA" id="ARBA00022801"/>
    </source>
</evidence>
<evidence type="ECO:0000256" key="2">
    <source>
        <dbReference type="ARBA" id="ARBA00005988"/>
    </source>
</evidence>
<reference evidence="11" key="1">
    <citation type="journal article" date="2019" name="Int. J. Syst. Evol. Microbiol.">
        <title>The Global Catalogue of Microorganisms (GCM) 10K type strain sequencing project: providing services to taxonomists for standard genome sequencing and annotation.</title>
        <authorList>
            <consortium name="The Broad Institute Genomics Platform"/>
            <consortium name="The Broad Institute Genome Sequencing Center for Infectious Disease"/>
            <person name="Wu L."/>
            <person name="Ma J."/>
        </authorList>
    </citation>
    <scope>NUCLEOTIDE SEQUENCE [LARGE SCALE GENOMIC DNA]</scope>
    <source>
        <strain evidence="11">CCUG 73951</strain>
    </source>
</reference>
<evidence type="ECO:0000259" key="9">
    <source>
        <dbReference type="PROSITE" id="PS52035"/>
    </source>
</evidence>
<dbReference type="RefSeq" id="WP_289217114.1">
    <property type="nucleotide sequence ID" value="NZ_JAPVRC010000012.1"/>
</dbReference>
<comment type="similarity">
    <text evidence="2 7">Belongs to the peptidase M14 family.</text>
</comment>
<dbReference type="Gene3D" id="3.10.350.10">
    <property type="entry name" value="LysM domain"/>
    <property type="match status" value="2"/>
</dbReference>
<keyword evidence="6" id="KW-0482">Metalloprotease</keyword>
<evidence type="ECO:0000256" key="3">
    <source>
        <dbReference type="ARBA" id="ARBA00022670"/>
    </source>
</evidence>